<keyword evidence="7" id="KW-0349">Heme</keyword>
<feature type="transmembrane region" description="Helical" evidence="7">
    <location>
        <begin position="265"/>
        <end position="284"/>
    </location>
</feature>
<gene>
    <name evidence="7" type="primary">msrQ</name>
    <name evidence="9" type="ORF">M2A_1449</name>
</gene>
<keyword evidence="7" id="KW-0285">Flavoprotein</keyword>
<dbReference type="Pfam" id="PF01794">
    <property type="entry name" value="Ferric_reduct"/>
    <property type="match status" value="1"/>
</dbReference>
<dbReference type="AlphaFoldDB" id="A0A081BA82"/>
<dbReference type="PANTHER" id="PTHR36964">
    <property type="entry name" value="PROTEIN-METHIONINE-SULFOXIDE REDUCTASE HEME-BINDING SUBUNIT MSRQ"/>
    <property type="match status" value="1"/>
</dbReference>
<keyword evidence="10" id="KW-1185">Reference proteome</keyword>
<dbReference type="Proteomes" id="UP000028702">
    <property type="component" value="Unassembled WGS sequence"/>
</dbReference>
<keyword evidence="2 7" id="KW-0813">Transport</keyword>
<comment type="similarity">
    <text evidence="7">Belongs to the MsrQ family.</text>
</comment>
<dbReference type="RefSeq" id="WP_156101698.1">
    <property type="nucleotide sequence ID" value="NZ_BBIO01000006.1"/>
</dbReference>
<protein>
    <recommendedName>
        <fullName evidence="7">Protein-methionine-sulfoxide reductase heme-binding subunit MsrQ</fullName>
    </recommendedName>
    <alternativeName>
        <fullName evidence="7">Flavocytochrome MsrQ</fullName>
    </alternativeName>
</protein>
<comment type="subcellular location">
    <subcellularLocation>
        <location evidence="7">Cell membrane</location>
        <topology evidence="7">Multi-pass membrane protein</topology>
    </subcellularLocation>
    <subcellularLocation>
        <location evidence="1">Membrane</location>
        <topology evidence="1">Multi-pass membrane protein</topology>
    </subcellularLocation>
</comment>
<evidence type="ECO:0000313" key="9">
    <source>
        <dbReference type="EMBL" id="GAK44950.1"/>
    </source>
</evidence>
<comment type="subunit">
    <text evidence="7">Heterodimer of a catalytic subunit (MsrP) and a heme-binding subunit (MsrQ).</text>
</comment>
<name>A0A081BA82_9HYPH</name>
<dbReference type="PANTHER" id="PTHR36964:SF1">
    <property type="entry name" value="PROTEIN-METHIONINE-SULFOXIDE REDUCTASE HEME-BINDING SUBUNIT MSRQ"/>
    <property type="match status" value="1"/>
</dbReference>
<dbReference type="GO" id="GO:0020037">
    <property type="term" value="F:heme binding"/>
    <property type="evidence" value="ECO:0007669"/>
    <property type="project" value="UniProtKB-UniRule"/>
</dbReference>
<accession>A0A081BA82</accession>
<comment type="cofactor">
    <cofactor evidence="7">
        <name>FMN</name>
        <dbReference type="ChEBI" id="CHEBI:58210"/>
    </cofactor>
    <text evidence="7">Binds 1 FMN per subunit.</text>
</comment>
<evidence type="ECO:0000256" key="3">
    <source>
        <dbReference type="ARBA" id="ARBA00022692"/>
    </source>
</evidence>
<feature type="domain" description="Ferric oxidoreductase" evidence="8">
    <location>
        <begin position="65"/>
        <end position="177"/>
    </location>
</feature>
<evidence type="ECO:0000313" key="10">
    <source>
        <dbReference type="Proteomes" id="UP000028702"/>
    </source>
</evidence>
<keyword evidence="7" id="KW-1003">Cell membrane</keyword>
<feature type="transmembrane region" description="Helical" evidence="7">
    <location>
        <begin position="192"/>
        <end position="208"/>
    </location>
</feature>
<dbReference type="eggNOG" id="COG2717">
    <property type="taxonomic scope" value="Bacteria"/>
</dbReference>
<keyword evidence="7" id="KW-0249">Electron transport</keyword>
<dbReference type="HAMAP" id="MF_01207">
    <property type="entry name" value="MsrQ"/>
    <property type="match status" value="1"/>
</dbReference>
<evidence type="ECO:0000256" key="1">
    <source>
        <dbReference type="ARBA" id="ARBA00004141"/>
    </source>
</evidence>
<evidence type="ECO:0000256" key="2">
    <source>
        <dbReference type="ARBA" id="ARBA00022448"/>
    </source>
</evidence>
<sequence length="299" mass="32818">MQRSAFALPRTKLLAALPWTERNGKLSLLKLTVFLGLCAPGLWLAFGFSQDLLGTKPLSHVLHETGLWTIRFLFLSLLVTPARRIFHYSKLINLRRMLGLAALAYGLAHLGLYAADQAFDLGKVASEIVLRIYLTIGFLALLAMGALGLTSTDAMIKRMGPNWNRLHKLTYAIAILGGLHFFMQAKSDVSEAVLMAGFFVLLMSYRQALKWKFDLTSPLVLAAIALIGGLGAAALEFAWYALATGIPPLRVLEANLDFTYSVRPAWWVAATGLGLAAVPLVRKLDRRAVFARLRARPAA</sequence>
<dbReference type="InterPro" id="IPR022837">
    <property type="entry name" value="MsrQ-like"/>
</dbReference>
<evidence type="ECO:0000256" key="7">
    <source>
        <dbReference type="HAMAP-Rule" id="MF_01207"/>
    </source>
</evidence>
<dbReference type="STRING" id="1333998.M2A_1449"/>
<dbReference type="GO" id="GO:0005886">
    <property type="term" value="C:plasma membrane"/>
    <property type="evidence" value="ECO:0007669"/>
    <property type="project" value="UniProtKB-SubCell"/>
</dbReference>
<feature type="transmembrane region" description="Helical" evidence="7">
    <location>
        <begin position="128"/>
        <end position="149"/>
    </location>
</feature>
<keyword evidence="6 7" id="KW-0472">Membrane</keyword>
<feature type="transmembrane region" description="Helical" evidence="7">
    <location>
        <begin position="68"/>
        <end position="86"/>
    </location>
</feature>
<dbReference type="GO" id="GO:0046872">
    <property type="term" value="F:metal ion binding"/>
    <property type="evidence" value="ECO:0007669"/>
    <property type="project" value="UniProtKB-KW"/>
</dbReference>
<feature type="transmembrane region" description="Helical" evidence="7">
    <location>
        <begin position="220"/>
        <end position="242"/>
    </location>
</feature>
<keyword evidence="7" id="KW-0479">Metal-binding</keyword>
<organism evidence="9 10">
    <name type="scientific">Tepidicaulis marinus</name>
    <dbReference type="NCBI Taxonomy" id="1333998"/>
    <lineage>
        <taxon>Bacteria</taxon>
        <taxon>Pseudomonadati</taxon>
        <taxon>Pseudomonadota</taxon>
        <taxon>Alphaproteobacteria</taxon>
        <taxon>Hyphomicrobiales</taxon>
        <taxon>Parvibaculaceae</taxon>
        <taxon>Tepidicaulis</taxon>
    </lineage>
</organism>
<dbReference type="GO" id="GO:0010181">
    <property type="term" value="F:FMN binding"/>
    <property type="evidence" value="ECO:0007669"/>
    <property type="project" value="UniProtKB-UniRule"/>
</dbReference>
<feature type="transmembrane region" description="Helical" evidence="7">
    <location>
        <begin position="169"/>
        <end position="186"/>
    </location>
</feature>
<feature type="transmembrane region" description="Helical" evidence="7">
    <location>
        <begin position="28"/>
        <end position="48"/>
    </location>
</feature>
<dbReference type="EMBL" id="BBIO01000006">
    <property type="protein sequence ID" value="GAK44950.1"/>
    <property type="molecule type" value="Genomic_DNA"/>
</dbReference>
<evidence type="ECO:0000256" key="6">
    <source>
        <dbReference type="ARBA" id="ARBA00023136"/>
    </source>
</evidence>
<evidence type="ECO:0000259" key="8">
    <source>
        <dbReference type="Pfam" id="PF01794"/>
    </source>
</evidence>
<keyword evidence="7" id="KW-0288">FMN</keyword>
<keyword evidence="4 7" id="KW-1133">Transmembrane helix</keyword>
<comment type="caution">
    <text evidence="7">Lacks conserved residue(s) required for the propagation of feature annotation.</text>
</comment>
<dbReference type="GO" id="GO:0030091">
    <property type="term" value="P:protein repair"/>
    <property type="evidence" value="ECO:0007669"/>
    <property type="project" value="UniProtKB-UniRule"/>
</dbReference>
<keyword evidence="5 7" id="KW-0408">Iron</keyword>
<evidence type="ECO:0000256" key="4">
    <source>
        <dbReference type="ARBA" id="ARBA00022989"/>
    </source>
</evidence>
<dbReference type="GO" id="GO:0016679">
    <property type="term" value="F:oxidoreductase activity, acting on diphenols and related substances as donors"/>
    <property type="evidence" value="ECO:0007669"/>
    <property type="project" value="TreeGrafter"/>
</dbReference>
<keyword evidence="3 7" id="KW-0812">Transmembrane</keyword>
<comment type="caution">
    <text evidence="9">The sequence shown here is derived from an EMBL/GenBank/DDBJ whole genome shotgun (WGS) entry which is preliminary data.</text>
</comment>
<dbReference type="InterPro" id="IPR013130">
    <property type="entry name" value="Fe3_Rdtase_TM_dom"/>
</dbReference>
<dbReference type="GO" id="GO:0009055">
    <property type="term" value="F:electron transfer activity"/>
    <property type="evidence" value="ECO:0007669"/>
    <property type="project" value="UniProtKB-UniRule"/>
</dbReference>
<comment type="function">
    <text evidence="7">Part of the MsrPQ system that repairs oxidized periplasmic proteins containing methionine sulfoxide residues (Met-O), using respiratory chain electrons. Thus protects these proteins from oxidative-stress damage caused by reactive species of oxygen and chlorine generated by the host defense mechanisms. MsrPQ is essential for the maintenance of envelope integrity under bleach stress, rescuing a wide series of structurally unrelated periplasmic proteins from methionine oxidation. MsrQ provides electrons for reduction to the reductase catalytic subunit MsrP, using the quinone pool of the respiratory chain.</text>
</comment>
<reference evidence="9 10" key="1">
    <citation type="submission" date="2014-07" db="EMBL/GenBank/DDBJ databases">
        <title>Tepidicaulis marinum gen. nov., sp. nov., a novel marine bacterium denitrifying nitrate to nitrous oxide strictly under microaerobic conditions.</title>
        <authorList>
            <person name="Takeuchi M."/>
            <person name="Yamagishi T."/>
            <person name="Kamagata Y."/>
            <person name="Oshima K."/>
            <person name="Hattori M."/>
            <person name="Katayama T."/>
            <person name="Hanada S."/>
            <person name="Tamaki H."/>
            <person name="Marumo K."/>
            <person name="Maeda H."/>
            <person name="Nedachi M."/>
            <person name="Iwasaki W."/>
            <person name="Suwa Y."/>
            <person name="Sakata S."/>
        </authorList>
    </citation>
    <scope>NUCLEOTIDE SEQUENCE [LARGE SCALE GENOMIC DNA]</scope>
    <source>
        <strain evidence="9 10">MA2</strain>
    </source>
</reference>
<evidence type="ECO:0000256" key="5">
    <source>
        <dbReference type="ARBA" id="ARBA00023004"/>
    </source>
</evidence>
<comment type="cofactor">
    <cofactor evidence="7">
        <name>heme b</name>
        <dbReference type="ChEBI" id="CHEBI:60344"/>
    </cofactor>
    <text evidence="7">Binds 1 heme b (iron(II)-protoporphyrin IX) group per subunit.</text>
</comment>
<feature type="transmembrane region" description="Helical" evidence="7">
    <location>
        <begin position="98"/>
        <end position="116"/>
    </location>
</feature>
<proteinExistence type="inferred from homology"/>